<accession>A0ACC2P8K8</accession>
<sequence length="135" mass="15346">MVPLPRRRRRVERHRERVPVDRSLAKGTLPNHVEGLNRAERSPSPRLGPDPTNVQHALRRAVRVNATCEYPNRGIAINIRSRFGNFELTSKQHPPRGSRCKATTRKCSDRSSTDKQRSRSSDFIASTRCKQAPLG</sequence>
<evidence type="ECO:0000313" key="1">
    <source>
        <dbReference type="EMBL" id="KAJ8679438.1"/>
    </source>
</evidence>
<organism evidence="1 2">
    <name type="scientific">Eretmocerus hayati</name>
    <dbReference type="NCBI Taxonomy" id="131215"/>
    <lineage>
        <taxon>Eukaryota</taxon>
        <taxon>Metazoa</taxon>
        <taxon>Ecdysozoa</taxon>
        <taxon>Arthropoda</taxon>
        <taxon>Hexapoda</taxon>
        <taxon>Insecta</taxon>
        <taxon>Pterygota</taxon>
        <taxon>Neoptera</taxon>
        <taxon>Endopterygota</taxon>
        <taxon>Hymenoptera</taxon>
        <taxon>Apocrita</taxon>
        <taxon>Proctotrupomorpha</taxon>
        <taxon>Chalcidoidea</taxon>
        <taxon>Aphelinidae</taxon>
        <taxon>Aphelininae</taxon>
        <taxon>Eretmocerus</taxon>
    </lineage>
</organism>
<proteinExistence type="predicted"/>
<evidence type="ECO:0000313" key="2">
    <source>
        <dbReference type="Proteomes" id="UP001239111"/>
    </source>
</evidence>
<dbReference type="EMBL" id="CM056742">
    <property type="protein sequence ID" value="KAJ8679438.1"/>
    <property type="molecule type" value="Genomic_DNA"/>
</dbReference>
<reference evidence="1" key="1">
    <citation type="submission" date="2023-04" db="EMBL/GenBank/DDBJ databases">
        <title>A chromosome-level genome assembly of the parasitoid wasp Eretmocerus hayati.</title>
        <authorList>
            <person name="Zhong Y."/>
            <person name="Liu S."/>
            <person name="Liu Y."/>
        </authorList>
    </citation>
    <scope>NUCLEOTIDE SEQUENCE</scope>
    <source>
        <strain evidence="1">ZJU_SS_LIU_2023</strain>
    </source>
</reference>
<gene>
    <name evidence="1" type="ORF">QAD02_015225</name>
</gene>
<protein>
    <submittedName>
        <fullName evidence="1">Uncharacterized protein</fullName>
    </submittedName>
</protein>
<keyword evidence="2" id="KW-1185">Reference proteome</keyword>
<comment type="caution">
    <text evidence="1">The sequence shown here is derived from an EMBL/GenBank/DDBJ whole genome shotgun (WGS) entry which is preliminary data.</text>
</comment>
<name>A0ACC2P8K8_9HYME</name>
<dbReference type="Proteomes" id="UP001239111">
    <property type="component" value="Chromosome 2"/>
</dbReference>